<sequence length="526" mass="60726">MYFLFNVIPCVLDEYILQYIYAYDWNNFFRLTAVAVFATIIARWTIAFLKQIRLCLPPGPYGLPFIGCLPWLYQGSPHSWYLKWAKRYGNIFSLRLGNSLVVCISSAQILRDVFNKSDSIGRPKTPLNNLLGGYGIILSEGILWKKQRQFVLDKFRALGVRLWSRQKFENCIIDEVQEMVTEIAVKEEQPQDPVLVLGRHIHNVICQLMMSFRFVDGDPQFQAFNALVTRGMQLFGSVHIGEHLPIYMRLPGKKAVLKEIKANLDKISSFHEEHLISRIEMRKNSSMDYTPEDLLDYYLQEMYKGVEGGELQTVLEDKEKVKQAVQVMNDLFSAGMETSRTAIVWLLLMMIREREVAAKVREEMSGAVEPGQLVTLEHRLQMPYMEAVIFETLRITCIVPLGTAHVNTSDWKVEGYTVPAGTTLVPLINKINMDPEFFPEPEKFMPERFLEDNRLNLPDHFIPFGVGRRICLGEQLARMELFIFFSNLMNNFDWVIPEGDEVPGLEGTYGTIHMPLPFKVIFKKWP</sequence>
<keyword evidence="6 8" id="KW-0503">Monooxygenase</keyword>
<keyword evidence="7 8" id="KW-0349">Heme</keyword>
<dbReference type="GO" id="GO:0020037">
    <property type="term" value="F:heme binding"/>
    <property type="evidence" value="ECO:0007669"/>
    <property type="project" value="InterPro"/>
</dbReference>
<accession>A0A1V0D9E9</accession>
<dbReference type="PROSITE" id="PS00086">
    <property type="entry name" value="CYTOCHROME_P450"/>
    <property type="match status" value="1"/>
</dbReference>
<dbReference type="PANTHER" id="PTHR24300:SF403">
    <property type="entry name" value="CYTOCHROME P450 306A1"/>
    <property type="match status" value="1"/>
</dbReference>
<evidence type="ECO:0000256" key="9">
    <source>
        <dbReference type="SAM" id="Phobius"/>
    </source>
</evidence>
<dbReference type="RefSeq" id="XP_022117121.2">
    <property type="nucleotide sequence ID" value="XM_022261429.2"/>
</dbReference>
<comment type="similarity">
    <text evidence="2 8">Belongs to the cytochrome P450 family.</text>
</comment>
<dbReference type="GeneID" id="110994642"/>
<dbReference type="GO" id="GO:0016712">
    <property type="term" value="F:oxidoreductase activity, acting on paired donors, with incorporation or reduction of molecular oxygen, reduced flavin or flavoprotein as one donor, and incorporation of one atom of oxygen"/>
    <property type="evidence" value="ECO:0007669"/>
    <property type="project" value="TreeGrafter"/>
</dbReference>
<evidence type="ECO:0000256" key="5">
    <source>
        <dbReference type="ARBA" id="ARBA00023004"/>
    </source>
</evidence>
<evidence type="ECO:0000256" key="6">
    <source>
        <dbReference type="ARBA" id="ARBA00023033"/>
    </source>
</evidence>
<evidence type="ECO:0000256" key="4">
    <source>
        <dbReference type="ARBA" id="ARBA00023002"/>
    </source>
</evidence>
<feature type="transmembrane region" description="Helical" evidence="9">
    <location>
        <begin position="28"/>
        <end position="49"/>
    </location>
</feature>
<dbReference type="GO" id="GO:0008395">
    <property type="term" value="F:steroid hydroxylase activity"/>
    <property type="evidence" value="ECO:0007669"/>
    <property type="project" value="TreeGrafter"/>
</dbReference>
<evidence type="ECO:0000256" key="8">
    <source>
        <dbReference type="RuleBase" id="RU000461"/>
    </source>
</evidence>
<dbReference type="InterPro" id="IPR001128">
    <property type="entry name" value="Cyt_P450"/>
</dbReference>
<dbReference type="FunFam" id="1.10.630.10:FF:000036">
    <property type="entry name" value="CYtochrome P450 family"/>
    <property type="match status" value="1"/>
</dbReference>
<dbReference type="InterPro" id="IPR036396">
    <property type="entry name" value="Cyt_P450_sf"/>
</dbReference>
<evidence type="ECO:0000313" key="10">
    <source>
        <dbReference type="EMBL" id="ARA91623.1"/>
    </source>
</evidence>
<dbReference type="SUPFAM" id="SSF48264">
    <property type="entry name" value="Cytochrome P450"/>
    <property type="match status" value="1"/>
</dbReference>
<dbReference type="InterPro" id="IPR002401">
    <property type="entry name" value="Cyt_P450_E_grp-I"/>
</dbReference>
<keyword evidence="5 7" id="KW-0408">Iron</keyword>
<organism evidence="10">
    <name type="scientific">Pieris rapae</name>
    <name type="common">Small white butterfly</name>
    <name type="synonym">Artogeia rapae</name>
    <dbReference type="NCBI Taxonomy" id="64459"/>
    <lineage>
        <taxon>Eukaryota</taxon>
        <taxon>Metazoa</taxon>
        <taxon>Ecdysozoa</taxon>
        <taxon>Arthropoda</taxon>
        <taxon>Hexapoda</taxon>
        <taxon>Insecta</taxon>
        <taxon>Pterygota</taxon>
        <taxon>Neoptera</taxon>
        <taxon>Endopterygota</taxon>
        <taxon>Lepidoptera</taxon>
        <taxon>Glossata</taxon>
        <taxon>Ditrysia</taxon>
        <taxon>Papilionoidea</taxon>
        <taxon>Pieridae</taxon>
        <taxon>Pierinae</taxon>
        <taxon>Pieris</taxon>
    </lineage>
</organism>
<comment type="cofactor">
    <cofactor evidence="1 7">
        <name>heme</name>
        <dbReference type="ChEBI" id="CHEBI:30413"/>
    </cofactor>
</comment>
<keyword evidence="9" id="KW-0812">Transmembrane</keyword>
<keyword evidence="3 7" id="KW-0479">Metal-binding</keyword>
<evidence type="ECO:0000256" key="1">
    <source>
        <dbReference type="ARBA" id="ARBA00001971"/>
    </source>
</evidence>
<dbReference type="EMBL" id="KY212059">
    <property type="protein sequence ID" value="ARA91623.1"/>
    <property type="molecule type" value="mRNA"/>
</dbReference>
<proteinExistence type="evidence at transcript level"/>
<dbReference type="PRINTS" id="PR00385">
    <property type="entry name" value="P450"/>
</dbReference>
<dbReference type="PANTHER" id="PTHR24300">
    <property type="entry name" value="CYTOCHROME P450 508A4-RELATED"/>
    <property type="match status" value="1"/>
</dbReference>
<evidence type="ECO:0000256" key="2">
    <source>
        <dbReference type="ARBA" id="ARBA00010617"/>
    </source>
</evidence>
<dbReference type="GO" id="GO:0006805">
    <property type="term" value="P:xenobiotic metabolic process"/>
    <property type="evidence" value="ECO:0007669"/>
    <property type="project" value="TreeGrafter"/>
</dbReference>
<dbReference type="PRINTS" id="PR00463">
    <property type="entry name" value="EP450I"/>
</dbReference>
<keyword evidence="9" id="KW-0472">Membrane</keyword>
<dbReference type="InterPro" id="IPR017972">
    <property type="entry name" value="Cyt_P450_CS"/>
</dbReference>
<name>A0A1V0D9E9_PIERA</name>
<evidence type="ECO:0000256" key="7">
    <source>
        <dbReference type="PIRSR" id="PIRSR602401-1"/>
    </source>
</evidence>
<dbReference type="GO" id="GO:0005506">
    <property type="term" value="F:iron ion binding"/>
    <property type="evidence" value="ECO:0007669"/>
    <property type="project" value="InterPro"/>
</dbReference>
<dbReference type="InterPro" id="IPR050182">
    <property type="entry name" value="Cytochrome_P450_fam2"/>
</dbReference>
<dbReference type="KEGG" id="prap:110994642"/>
<dbReference type="AlphaFoldDB" id="A0A1V0D9E9"/>
<evidence type="ECO:0000256" key="3">
    <source>
        <dbReference type="ARBA" id="ARBA00022723"/>
    </source>
</evidence>
<dbReference type="OrthoDB" id="1055148at2759"/>
<dbReference type="GO" id="GO:0006082">
    <property type="term" value="P:organic acid metabolic process"/>
    <property type="evidence" value="ECO:0007669"/>
    <property type="project" value="TreeGrafter"/>
</dbReference>
<keyword evidence="4 8" id="KW-0560">Oxidoreductase</keyword>
<dbReference type="GO" id="GO:0005737">
    <property type="term" value="C:cytoplasm"/>
    <property type="evidence" value="ECO:0007669"/>
    <property type="project" value="TreeGrafter"/>
</dbReference>
<protein>
    <submittedName>
        <fullName evidence="10">Cytochrome P450 monooxygenase</fullName>
    </submittedName>
</protein>
<dbReference type="Pfam" id="PF00067">
    <property type="entry name" value="p450"/>
    <property type="match status" value="1"/>
</dbReference>
<dbReference type="Gene3D" id="1.10.630.10">
    <property type="entry name" value="Cytochrome P450"/>
    <property type="match status" value="1"/>
</dbReference>
<reference evidence="10" key="1">
    <citation type="submission" date="2016-11" db="EMBL/GenBank/DDBJ databases">
        <title>Identification of cytochrome P450 monooxygenase genes from the cabbage butterfly, Pieris rapae.</title>
        <authorList>
            <person name="Liu S."/>
        </authorList>
    </citation>
    <scope>NUCLEOTIDE SEQUENCE</scope>
    <source>
        <strain evidence="10">SH</strain>
    </source>
</reference>
<feature type="binding site" description="axial binding residue" evidence="7">
    <location>
        <position position="471"/>
    </location>
    <ligand>
        <name>heme</name>
        <dbReference type="ChEBI" id="CHEBI:30413"/>
    </ligand>
    <ligandPart>
        <name>Fe</name>
        <dbReference type="ChEBI" id="CHEBI:18248"/>
    </ligandPart>
</feature>
<keyword evidence="9" id="KW-1133">Transmembrane helix</keyword>